<gene>
    <name evidence="2" type="ORF">SAMN05444165_4871</name>
</gene>
<dbReference type="SUPFAM" id="SSF103190">
    <property type="entry name" value="Sensory domain-like"/>
    <property type="match status" value="1"/>
</dbReference>
<name>A0A1N6KV76_9BURK</name>
<accession>A0A1N6KV76</accession>
<dbReference type="OrthoDB" id="9813903at2"/>
<dbReference type="CDD" id="cd01948">
    <property type="entry name" value="EAL"/>
    <property type="match status" value="1"/>
</dbReference>
<dbReference type="PROSITE" id="PS50883">
    <property type="entry name" value="EAL"/>
    <property type="match status" value="1"/>
</dbReference>
<organism evidence="2 3">
    <name type="scientific">Paraburkholderia phenazinium</name>
    <dbReference type="NCBI Taxonomy" id="60549"/>
    <lineage>
        <taxon>Bacteria</taxon>
        <taxon>Pseudomonadati</taxon>
        <taxon>Pseudomonadota</taxon>
        <taxon>Betaproteobacteria</taxon>
        <taxon>Burkholderiales</taxon>
        <taxon>Burkholderiaceae</taxon>
        <taxon>Paraburkholderia</taxon>
    </lineage>
</organism>
<feature type="domain" description="EAL" evidence="1">
    <location>
        <begin position="1"/>
        <end position="245"/>
    </location>
</feature>
<dbReference type="InterPro" id="IPR029151">
    <property type="entry name" value="Sensor-like_sf"/>
</dbReference>
<dbReference type="EMBL" id="FSRU01000002">
    <property type="protein sequence ID" value="SIO60444.1"/>
    <property type="molecule type" value="Genomic_DNA"/>
</dbReference>
<protein>
    <submittedName>
        <fullName evidence="2">EAL domain, c-di-GMP-specific phosphodiesterase class I (Or its enzymatically inactive variant)</fullName>
    </submittedName>
</protein>
<dbReference type="SMART" id="SM00052">
    <property type="entry name" value="EAL"/>
    <property type="match status" value="1"/>
</dbReference>
<dbReference type="Proteomes" id="UP000185151">
    <property type="component" value="Unassembled WGS sequence"/>
</dbReference>
<proteinExistence type="predicted"/>
<dbReference type="PANTHER" id="PTHR33121:SF76">
    <property type="entry name" value="SIGNALING PROTEIN"/>
    <property type="match status" value="1"/>
</dbReference>
<dbReference type="InterPro" id="IPR050706">
    <property type="entry name" value="Cyclic-di-GMP_PDE-like"/>
</dbReference>
<evidence type="ECO:0000259" key="1">
    <source>
        <dbReference type="PROSITE" id="PS50883"/>
    </source>
</evidence>
<dbReference type="PANTHER" id="PTHR33121">
    <property type="entry name" value="CYCLIC DI-GMP PHOSPHODIESTERASE PDEF"/>
    <property type="match status" value="1"/>
</dbReference>
<dbReference type="RefSeq" id="WP_074299931.1">
    <property type="nucleotide sequence ID" value="NZ_FSRU01000002.1"/>
</dbReference>
<dbReference type="InterPro" id="IPR035919">
    <property type="entry name" value="EAL_sf"/>
</dbReference>
<dbReference type="Gene3D" id="3.30.450.20">
    <property type="entry name" value="PAS domain"/>
    <property type="match status" value="1"/>
</dbReference>
<keyword evidence="3" id="KW-1185">Reference proteome</keyword>
<evidence type="ECO:0000313" key="2">
    <source>
        <dbReference type="EMBL" id="SIO60444.1"/>
    </source>
</evidence>
<dbReference type="InterPro" id="IPR001633">
    <property type="entry name" value="EAL_dom"/>
</dbReference>
<evidence type="ECO:0000313" key="3">
    <source>
        <dbReference type="Proteomes" id="UP000185151"/>
    </source>
</evidence>
<sequence>MSEETPRCLPSVNSAFQPILSLAHQTPVGHEALLRSSLDGKPCSPLDAFRHARLAGRTGEFERECVRCHTGHFVRFADDKSILFINAQPEVLTHPIHGLGLVADILACGISPARVAIEILETPQPRNGVLADAVAQLRLHGFLIALDDFGAGETNLSRVWDLQPDVVKLDRELIRQAATSHLKARSLLRLVGLLHEIGTLVAVEGVETEAEALLCLDCDADFAQGYYFGRPLALADKSDLQVYSAGFPLPPLQSGNRIKPIADLAGLQPYRQAFEDVTHAFKPGRNFPECAMRFLGLPLSLRMFLLDESGAQIGAPVESKSHPMRRQARFPMLTRKADANWSKRPYFRNAASHPGATVVSEPYVTSGSMNLCVTLAVCVETEEARYVICGDVLFEELGRY</sequence>
<dbReference type="SUPFAM" id="SSF141868">
    <property type="entry name" value="EAL domain-like"/>
    <property type="match status" value="1"/>
</dbReference>
<reference evidence="2 3" key="1">
    <citation type="submission" date="2016-11" db="EMBL/GenBank/DDBJ databases">
        <authorList>
            <person name="Jaros S."/>
            <person name="Januszkiewicz K."/>
            <person name="Wedrychowicz H."/>
        </authorList>
    </citation>
    <scope>NUCLEOTIDE SEQUENCE [LARGE SCALE GENOMIC DNA]</scope>
    <source>
        <strain evidence="2 3">GAS95</strain>
    </source>
</reference>
<dbReference type="GO" id="GO:0071111">
    <property type="term" value="F:cyclic-guanylate-specific phosphodiesterase activity"/>
    <property type="evidence" value="ECO:0007669"/>
    <property type="project" value="InterPro"/>
</dbReference>
<dbReference type="Pfam" id="PF00563">
    <property type="entry name" value="EAL"/>
    <property type="match status" value="1"/>
</dbReference>
<dbReference type="Gene3D" id="3.20.20.450">
    <property type="entry name" value="EAL domain"/>
    <property type="match status" value="1"/>
</dbReference>
<dbReference type="AlphaFoldDB" id="A0A1N6KV76"/>